<dbReference type="Pfam" id="PF06283">
    <property type="entry name" value="ThuA"/>
    <property type="match status" value="1"/>
</dbReference>
<feature type="domain" description="ThuA-like" evidence="1">
    <location>
        <begin position="7"/>
        <end position="217"/>
    </location>
</feature>
<protein>
    <submittedName>
        <fullName evidence="2">ThuA domain-containing protein</fullName>
    </submittedName>
</protein>
<accession>A0ABN2YBF5</accession>
<evidence type="ECO:0000259" key="1">
    <source>
        <dbReference type="Pfam" id="PF06283"/>
    </source>
</evidence>
<dbReference type="Proteomes" id="UP001500443">
    <property type="component" value="Unassembled WGS sequence"/>
</dbReference>
<sequence>MTSERRRALVVRGGCDGSRPVQTTNLFLPFLREHGFEVLVEDSLEVYEDDDLLLATDLIVQCWRQGDITFGETAGLIAAVRAGTGFAGWHGGVVDAFRDDLDYQLMTGGKFVMHPPDPGPHRVHLAPDHADHPVIAGLDDFDVDTDLCWTLNDPLNNVLATVTVDPDDTRHRPAAIPAVWTRTWGKGRVFVSTVGRDPHDFTSPYVRTLTERGLLWASR</sequence>
<dbReference type="Gene3D" id="3.40.50.880">
    <property type="match status" value="1"/>
</dbReference>
<dbReference type="PANTHER" id="PTHR40469:SF2">
    <property type="entry name" value="GALACTOSE-BINDING DOMAIN-LIKE SUPERFAMILY PROTEIN"/>
    <property type="match status" value="1"/>
</dbReference>
<evidence type="ECO:0000313" key="2">
    <source>
        <dbReference type="EMBL" id="GAA2123906.1"/>
    </source>
</evidence>
<organism evidence="2 3">
    <name type="scientific">Streptomyces synnematoformans</name>
    <dbReference type="NCBI Taxonomy" id="415721"/>
    <lineage>
        <taxon>Bacteria</taxon>
        <taxon>Bacillati</taxon>
        <taxon>Actinomycetota</taxon>
        <taxon>Actinomycetes</taxon>
        <taxon>Kitasatosporales</taxon>
        <taxon>Streptomycetaceae</taxon>
        <taxon>Streptomyces</taxon>
    </lineage>
</organism>
<keyword evidence="3" id="KW-1185">Reference proteome</keyword>
<comment type="caution">
    <text evidence="2">The sequence shown here is derived from an EMBL/GenBank/DDBJ whole genome shotgun (WGS) entry which is preliminary data.</text>
</comment>
<dbReference type="SUPFAM" id="SSF52317">
    <property type="entry name" value="Class I glutamine amidotransferase-like"/>
    <property type="match status" value="1"/>
</dbReference>
<dbReference type="PANTHER" id="PTHR40469">
    <property type="entry name" value="SECRETED GLYCOSYL HYDROLASE"/>
    <property type="match status" value="1"/>
</dbReference>
<evidence type="ECO:0000313" key="3">
    <source>
        <dbReference type="Proteomes" id="UP001500443"/>
    </source>
</evidence>
<proteinExistence type="predicted"/>
<dbReference type="InterPro" id="IPR029010">
    <property type="entry name" value="ThuA-like"/>
</dbReference>
<reference evidence="2 3" key="1">
    <citation type="journal article" date="2019" name="Int. J. Syst. Evol. Microbiol.">
        <title>The Global Catalogue of Microorganisms (GCM) 10K type strain sequencing project: providing services to taxonomists for standard genome sequencing and annotation.</title>
        <authorList>
            <consortium name="The Broad Institute Genomics Platform"/>
            <consortium name="The Broad Institute Genome Sequencing Center for Infectious Disease"/>
            <person name="Wu L."/>
            <person name="Ma J."/>
        </authorList>
    </citation>
    <scope>NUCLEOTIDE SEQUENCE [LARGE SCALE GENOMIC DNA]</scope>
    <source>
        <strain evidence="2 3">JCM 15481</strain>
    </source>
</reference>
<dbReference type="InterPro" id="IPR029062">
    <property type="entry name" value="Class_I_gatase-like"/>
</dbReference>
<name>A0ABN2YBF5_9ACTN</name>
<gene>
    <name evidence="2" type="ORF">GCM10009802_28490</name>
</gene>
<dbReference type="RefSeq" id="WP_344290388.1">
    <property type="nucleotide sequence ID" value="NZ_BAAAPF010000077.1"/>
</dbReference>
<dbReference type="EMBL" id="BAAAPF010000077">
    <property type="protein sequence ID" value="GAA2123906.1"/>
    <property type="molecule type" value="Genomic_DNA"/>
</dbReference>